<evidence type="ECO:0000259" key="1">
    <source>
        <dbReference type="Pfam" id="PF14200"/>
    </source>
</evidence>
<dbReference type="SUPFAM" id="SSF50370">
    <property type="entry name" value="Ricin B-like lectins"/>
    <property type="match status" value="1"/>
</dbReference>
<dbReference type="CDD" id="cd23445">
    <property type="entry name" value="beta-trefoil_Ricin_HA17-like"/>
    <property type="match status" value="1"/>
</dbReference>
<dbReference type="Gene3D" id="2.80.10.50">
    <property type="match status" value="1"/>
</dbReference>
<reference evidence="2" key="1">
    <citation type="submission" date="2014-04" db="EMBL/GenBank/DDBJ databases">
        <title>Molecular cloning and characterization of TvRBL gene related resistance against Aspergillus flavus from Thrichoderma viride.</title>
        <authorList>
            <person name="Xu Y."/>
            <person name="Liang X."/>
            <person name="Li L."/>
            <person name="Wen S."/>
            <person name="Xie J."/>
        </authorList>
    </citation>
    <scope>NUCLEOTIDE SEQUENCE</scope>
</reference>
<sequence length="147" mass="16311">MSLFEGTYIIRSALSQHKPVDLEASNPTGRLIQYTFHGGPNQQWRISHVGNDEFSIQNVATGTYAAAQNGNNTVIRAARTNPQGDASARWKFVRANASSDTWYIRNVAYNSKTFDVTASNQADLTEILAYSYHGGLNQQFTFTRLGC</sequence>
<proteinExistence type="evidence at transcript level"/>
<evidence type="ECO:0000313" key="2">
    <source>
        <dbReference type="EMBL" id="AIZ77171.1"/>
    </source>
</evidence>
<dbReference type="InterPro" id="IPR035992">
    <property type="entry name" value="Ricin_B-like_lectins"/>
</dbReference>
<dbReference type="AlphaFoldDB" id="A0A0A7ME97"/>
<dbReference type="Pfam" id="PF14200">
    <property type="entry name" value="RicinB_lectin_2"/>
    <property type="match status" value="1"/>
</dbReference>
<organism evidence="2">
    <name type="scientific">Hypocrea rufa</name>
    <name type="common">Trichoderma viride</name>
    <dbReference type="NCBI Taxonomy" id="5547"/>
    <lineage>
        <taxon>Eukaryota</taxon>
        <taxon>Fungi</taxon>
        <taxon>Dikarya</taxon>
        <taxon>Ascomycota</taxon>
        <taxon>Pezizomycotina</taxon>
        <taxon>Sordariomycetes</taxon>
        <taxon>Hypocreomycetidae</taxon>
        <taxon>Hypocreales</taxon>
        <taxon>Hypocreaceae</taxon>
        <taxon>Trichoderma</taxon>
    </lineage>
</organism>
<dbReference type="EMBL" id="KJ659908">
    <property type="protein sequence ID" value="AIZ77171.1"/>
    <property type="molecule type" value="mRNA"/>
</dbReference>
<dbReference type="InterPro" id="IPR000772">
    <property type="entry name" value="Ricin_B_lectin"/>
</dbReference>
<protein>
    <submittedName>
        <fullName evidence="2">RBL</fullName>
    </submittedName>
</protein>
<accession>A0A0A7ME97</accession>
<feature type="domain" description="Ricin B lectin" evidence="1">
    <location>
        <begin position="40"/>
        <end position="129"/>
    </location>
</feature>
<dbReference type="PROSITE" id="PS50231">
    <property type="entry name" value="RICIN_B_LECTIN"/>
    <property type="match status" value="1"/>
</dbReference>
<name>A0A0A7ME97_HYPRU</name>